<dbReference type="Proteomes" id="UP001152797">
    <property type="component" value="Unassembled WGS sequence"/>
</dbReference>
<organism evidence="1">
    <name type="scientific">Cladocopium goreaui</name>
    <dbReference type="NCBI Taxonomy" id="2562237"/>
    <lineage>
        <taxon>Eukaryota</taxon>
        <taxon>Sar</taxon>
        <taxon>Alveolata</taxon>
        <taxon>Dinophyceae</taxon>
        <taxon>Suessiales</taxon>
        <taxon>Symbiodiniaceae</taxon>
        <taxon>Cladocopium</taxon>
    </lineage>
</organism>
<name>A0A9P1BUQ5_9DINO</name>
<accession>A0A9P1BUQ5</accession>
<gene>
    <name evidence="1" type="ORF">C1SCF055_LOCUS6958</name>
</gene>
<proteinExistence type="predicted"/>
<keyword evidence="3" id="KW-1185">Reference proteome</keyword>
<comment type="caution">
    <text evidence="1">The sequence shown here is derived from an EMBL/GenBank/DDBJ whole genome shotgun (WGS) entry which is preliminary data.</text>
</comment>
<evidence type="ECO:0000313" key="3">
    <source>
        <dbReference type="Proteomes" id="UP001152797"/>
    </source>
</evidence>
<sequence>MTDLTKPSDLNPDERKRQYSSLRRAIYRDAPPAFVAKFQMCSDAERFTMLKSWMTNPDLSSIDVEEKYVSYVEQLRTDRYTTAPSCPKARMYKVLKEVVEDTSTGKRAEANASLKGRVRDDNAKKLIAKQLGGLMDDVPSFDLKTGQIKTKKGKKEKSPEDMAVQELKQLEKKYLALVNGIPSCIKEIADLNVRNCQELATRKHHYLSRIWVRQL</sequence>
<dbReference type="EMBL" id="CAMXCT030000447">
    <property type="protein sequence ID" value="CAL4766282.1"/>
    <property type="molecule type" value="Genomic_DNA"/>
</dbReference>
<protein>
    <submittedName>
        <fullName evidence="1">Uncharacterized protein</fullName>
    </submittedName>
</protein>
<evidence type="ECO:0000313" key="2">
    <source>
        <dbReference type="EMBL" id="CAL4766282.1"/>
    </source>
</evidence>
<dbReference type="EMBL" id="CAMXCT020000447">
    <property type="protein sequence ID" value="CAL1132345.1"/>
    <property type="molecule type" value="Genomic_DNA"/>
</dbReference>
<reference evidence="1" key="1">
    <citation type="submission" date="2022-10" db="EMBL/GenBank/DDBJ databases">
        <authorList>
            <person name="Chen Y."/>
            <person name="Dougan E. K."/>
            <person name="Chan C."/>
            <person name="Rhodes N."/>
            <person name="Thang M."/>
        </authorList>
    </citation>
    <scope>NUCLEOTIDE SEQUENCE</scope>
</reference>
<dbReference type="EMBL" id="CAMXCT010000447">
    <property type="protein sequence ID" value="CAI3978970.1"/>
    <property type="molecule type" value="Genomic_DNA"/>
</dbReference>
<dbReference type="AlphaFoldDB" id="A0A9P1BUQ5"/>
<evidence type="ECO:0000313" key="1">
    <source>
        <dbReference type="EMBL" id="CAI3978970.1"/>
    </source>
</evidence>
<reference evidence="2 3" key="2">
    <citation type="submission" date="2024-05" db="EMBL/GenBank/DDBJ databases">
        <authorList>
            <person name="Chen Y."/>
            <person name="Shah S."/>
            <person name="Dougan E. K."/>
            <person name="Thang M."/>
            <person name="Chan C."/>
        </authorList>
    </citation>
    <scope>NUCLEOTIDE SEQUENCE [LARGE SCALE GENOMIC DNA]</scope>
</reference>
<dbReference type="OrthoDB" id="407170at2759"/>